<dbReference type="EMBL" id="HBEG01024782">
    <property type="protein sequence ID" value="CAD8360819.1"/>
    <property type="molecule type" value="Transcribed_RNA"/>
</dbReference>
<dbReference type="AlphaFoldDB" id="A0A7S0FI14"/>
<accession>A0A7S0FI14</accession>
<evidence type="ECO:0008006" key="2">
    <source>
        <dbReference type="Google" id="ProtNLM"/>
    </source>
</evidence>
<dbReference type="Gene3D" id="3.40.50.880">
    <property type="match status" value="1"/>
</dbReference>
<protein>
    <recommendedName>
        <fullName evidence="2">DJ-1/PfpI domain-containing protein</fullName>
    </recommendedName>
</protein>
<evidence type="ECO:0000313" key="1">
    <source>
        <dbReference type="EMBL" id="CAD8360819.1"/>
    </source>
</evidence>
<dbReference type="NCBIfam" id="NF008747">
    <property type="entry name" value="PRK11780.1"/>
    <property type="match status" value="1"/>
</dbReference>
<dbReference type="CDD" id="cd03133">
    <property type="entry name" value="GATase1_ES1"/>
    <property type="match status" value="1"/>
</dbReference>
<sequence length="238" mass="24937">MALSSAVRSAVGKRVAVVLAGCGVYDGSEIQEAVFALNKLSKVGAKVQCFAPDKNQMHVINHTNGSEMTETRNVLVESARICRGNIQNITGLKAADFDAVVFPGGFGVAKNLSDLAVKGPEVTVEPETQRVIQDFHAASKPVGLCCIAPGLAAKALEKVPGLELTLGGEEEGKKWPYAGTVGAVKALGSTHVPKPVSEAHVDAKNKVITSPAYMCGDAPMHEIEESVVAMVEKTVEMA</sequence>
<reference evidence="1" key="1">
    <citation type="submission" date="2021-01" db="EMBL/GenBank/DDBJ databases">
        <authorList>
            <person name="Corre E."/>
            <person name="Pelletier E."/>
            <person name="Niang G."/>
            <person name="Scheremetjew M."/>
            <person name="Finn R."/>
            <person name="Kale V."/>
            <person name="Holt S."/>
            <person name="Cochrane G."/>
            <person name="Meng A."/>
            <person name="Brown T."/>
            <person name="Cohen L."/>
        </authorList>
    </citation>
    <scope>NUCLEOTIDE SEQUENCE</scope>
    <source>
        <strain evidence="1">Pbaha01</strain>
    </source>
</reference>
<name>A0A7S0FI14_9DINO</name>
<proteinExistence type="predicted"/>
<organism evidence="1">
    <name type="scientific">Pyrodinium bahamense</name>
    <dbReference type="NCBI Taxonomy" id="73915"/>
    <lineage>
        <taxon>Eukaryota</taxon>
        <taxon>Sar</taxon>
        <taxon>Alveolata</taxon>
        <taxon>Dinophyceae</taxon>
        <taxon>Gonyaulacales</taxon>
        <taxon>Pyrocystaceae</taxon>
        <taxon>Pyrodinium</taxon>
    </lineage>
</organism>
<gene>
    <name evidence="1" type="ORF">PBAH0796_LOCUS15060</name>
</gene>
<dbReference type="SUPFAM" id="SSF52317">
    <property type="entry name" value="Class I glutamine amidotransferase-like"/>
    <property type="match status" value="1"/>
</dbReference>
<dbReference type="InterPro" id="IPR029062">
    <property type="entry name" value="Class_I_gatase-like"/>
</dbReference>
<dbReference type="PANTHER" id="PTHR10224">
    <property type="entry name" value="ES1 PROTEIN HOMOLOG, MITOCHONDRIAL"/>
    <property type="match status" value="1"/>
</dbReference>
<dbReference type="PANTHER" id="PTHR10224:SF12">
    <property type="entry name" value="GLYOXALASE ELBB"/>
    <property type="match status" value="1"/>
</dbReference>